<sequence length="124" mass="14000">MKIHQISLGLSFVSLIGLIGCTEQTTGRICEYDPASGQPNPLGEQASFRIREQGGDTIFTYQPDPSEMLDQTVELSGRRELTYRNTDLDTARVILIQNPEHYKRLIDKESTEYFAAVNESLTCR</sequence>
<reference evidence="1 2" key="1">
    <citation type="submission" date="2021-03" db="EMBL/GenBank/DDBJ databases">
        <title>Metabolic Capacity of the Antarctic Cyanobacterium Phormidium pseudopriestleyi that Sustains Oxygenic Photosynthesis in the Presence of Hydrogen Sulfide.</title>
        <authorList>
            <person name="Lumian J.E."/>
            <person name="Jungblut A.D."/>
            <person name="Dillon M.L."/>
            <person name="Hawes I."/>
            <person name="Doran P.T."/>
            <person name="Mackey T.J."/>
            <person name="Dick G.J."/>
            <person name="Grettenberger C.L."/>
            <person name="Sumner D.Y."/>
        </authorList>
    </citation>
    <scope>NUCLEOTIDE SEQUENCE [LARGE SCALE GENOMIC DNA]</scope>
    <source>
        <strain evidence="1 2">FRX01</strain>
    </source>
</reference>
<evidence type="ECO:0000313" key="2">
    <source>
        <dbReference type="Proteomes" id="UP000664844"/>
    </source>
</evidence>
<organism evidence="1 2">
    <name type="scientific">Phormidium pseudopriestleyi FRX01</name>
    <dbReference type="NCBI Taxonomy" id="1759528"/>
    <lineage>
        <taxon>Bacteria</taxon>
        <taxon>Bacillati</taxon>
        <taxon>Cyanobacteriota</taxon>
        <taxon>Cyanophyceae</taxon>
        <taxon>Oscillatoriophycideae</taxon>
        <taxon>Oscillatoriales</taxon>
        <taxon>Oscillatoriaceae</taxon>
        <taxon>Phormidium</taxon>
    </lineage>
</organism>
<keyword evidence="2" id="KW-1185">Reference proteome</keyword>
<accession>A0ABS3FUV0</accession>
<dbReference type="Proteomes" id="UP000664844">
    <property type="component" value="Unassembled WGS sequence"/>
</dbReference>
<name>A0ABS3FUV0_9CYAN</name>
<proteinExistence type="predicted"/>
<evidence type="ECO:0000313" key="1">
    <source>
        <dbReference type="EMBL" id="MBO0350885.1"/>
    </source>
</evidence>
<comment type="caution">
    <text evidence="1">The sequence shown here is derived from an EMBL/GenBank/DDBJ whole genome shotgun (WGS) entry which is preliminary data.</text>
</comment>
<dbReference type="PROSITE" id="PS51257">
    <property type="entry name" value="PROKAR_LIPOPROTEIN"/>
    <property type="match status" value="1"/>
</dbReference>
<dbReference type="RefSeq" id="WP_207089355.1">
    <property type="nucleotide sequence ID" value="NZ_JAFLQW010000469.1"/>
</dbReference>
<dbReference type="EMBL" id="JAFLQW010000469">
    <property type="protein sequence ID" value="MBO0350885.1"/>
    <property type="molecule type" value="Genomic_DNA"/>
</dbReference>
<protein>
    <submittedName>
        <fullName evidence="1">Uncharacterized protein</fullName>
    </submittedName>
</protein>
<gene>
    <name evidence="1" type="ORF">J0895_17800</name>
</gene>